<dbReference type="EMBL" id="AFNU02000006">
    <property type="protein sequence ID" value="ERJ12106.1"/>
    <property type="molecule type" value="Genomic_DNA"/>
</dbReference>
<keyword evidence="8" id="KW-1185">Reference proteome</keyword>
<feature type="chain" id="PRO_5004626531" evidence="4">
    <location>
        <begin position="19"/>
        <end position="528"/>
    </location>
</feature>
<feature type="region of interest" description="Disordered" evidence="3">
    <location>
        <begin position="28"/>
        <end position="51"/>
    </location>
</feature>
<dbReference type="RefSeq" id="WP_008827288.1">
    <property type="nucleotide sequence ID" value="NZ_AFNU02000006.1"/>
</dbReference>
<dbReference type="Pfam" id="PF00041">
    <property type="entry name" value="fn3"/>
    <property type="match status" value="1"/>
</dbReference>
<keyword evidence="7" id="KW-0378">Hydrolase</keyword>
<accession>U2EBD6</accession>
<proteinExistence type="inferred from homology"/>
<protein>
    <submittedName>
        <fullName evidence="7">Glucan endo-13-beta-D-glucosidase protein</fullName>
        <ecNumber evidence="7">3.2.1.39</ecNumber>
    </submittedName>
</protein>
<evidence type="ECO:0000256" key="4">
    <source>
        <dbReference type="SAM" id="SignalP"/>
    </source>
</evidence>
<dbReference type="Gene3D" id="2.60.120.260">
    <property type="entry name" value="Galactose-binding domain-like"/>
    <property type="match status" value="1"/>
</dbReference>
<dbReference type="Gene3D" id="2.60.120.200">
    <property type="match status" value="1"/>
</dbReference>
<dbReference type="InterPro" id="IPR036116">
    <property type="entry name" value="FN3_sf"/>
</dbReference>
<dbReference type="SUPFAM" id="SSF49899">
    <property type="entry name" value="Concanavalin A-like lectins/glucanases"/>
    <property type="match status" value="1"/>
</dbReference>
<organism evidence="7 8">
    <name type="scientific">Haloplasma contractile SSD-17B</name>
    <dbReference type="NCBI Taxonomy" id="1033810"/>
    <lineage>
        <taxon>Bacteria</taxon>
        <taxon>Bacillati</taxon>
        <taxon>Mycoplasmatota</taxon>
        <taxon>Mollicutes</taxon>
        <taxon>Haloplasmatales</taxon>
        <taxon>Haloplasmataceae</taxon>
        <taxon>Haloplasma</taxon>
    </lineage>
</organism>
<feature type="domain" description="GH16" evidence="6">
    <location>
        <begin position="74"/>
        <end position="307"/>
    </location>
</feature>
<feature type="signal peptide" evidence="4">
    <location>
        <begin position="1"/>
        <end position="18"/>
    </location>
</feature>
<dbReference type="STRING" id="1033810.HLPCO_002020"/>
<dbReference type="InterPro" id="IPR006584">
    <property type="entry name" value="Cellulose-bd_IV"/>
</dbReference>
<dbReference type="CDD" id="cd08023">
    <property type="entry name" value="GH16_laminarinase_like"/>
    <property type="match status" value="1"/>
</dbReference>
<dbReference type="PROSITE" id="PS51762">
    <property type="entry name" value="GH16_2"/>
    <property type="match status" value="1"/>
</dbReference>
<dbReference type="PANTHER" id="PTHR10963:SF55">
    <property type="entry name" value="GLYCOSIDE HYDROLASE FAMILY 16 PROTEIN"/>
    <property type="match status" value="1"/>
</dbReference>
<feature type="compositionally biased region" description="Low complexity" evidence="3">
    <location>
        <begin position="28"/>
        <end position="45"/>
    </location>
</feature>
<dbReference type="PANTHER" id="PTHR10963">
    <property type="entry name" value="GLYCOSYL HYDROLASE-RELATED"/>
    <property type="match status" value="1"/>
</dbReference>
<sequence length="528" mass="59848">MKKLTYMISLLMVFILVACTTLEETDPNEITTTTEVTETTEPTDVPYERPDNSNLVENTEIELDGWHIVWNDEFDYDGLPDSEKWGYDVGGHGFGNQERQYYTENREENAVVNEGFLTITAREEYYKSRNYTSARLLTKGKFTQMYGRVETRIKLPGGQGIWPAFWMLGDDIDTVGWPQSGEIDIVENVGFEPNKVHGTVHGPGYSGGQGIGEGYRLPNGERFRDDFHTFHIEWEPGQIRWYVDGNLYHTLNSSDVEPNNEWVYDHPFFIIMNIAVGGQWPGYPDDSTVFPQEMKVDYVRVYEKDYSDDSDHPSAISNLTIDSNLPYKTEISWSESSDDSGISHYEVYINDQLQSTTYTNSVSFNDLDQETNYDIKVIAVDLADKKSVATTTSFVTGKFITIPGTVQAEDFIENNGIQFENTSDSGGGLNAGWINTGDYLTYKIEVVESGTYTVDFRIASQNSDGEVSLFVGDQSNAITSITFGRTNGWQDFRTFTSPEINLNSGVHTLRINAESDDFNINWIKFNKK</sequence>
<dbReference type="EC" id="3.2.1.39" evidence="7"/>
<dbReference type="Proteomes" id="UP000005707">
    <property type="component" value="Unassembled WGS sequence"/>
</dbReference>
<dbReference type="GO" id="GO:0030246">
    <property type="term" value="F:carbohydrate binding"/>
    <property type="evidence" value="ECO:0007669"/>
    <property type="project" value="InterPro"/>
</dbReference>
<evidence type="ECO:0000259" key="6">
    <source>
        <dbReference type="PROSITE" id="PS51762"/>
    </source>
</evidence>
<comment type="caution">
    <text evidence="7">The sequence shown here is derived from an EMBL/GenBank/DDBJ whole genome shotgun (WGS) entry which is preliminary data.</text>
</comment>
<dbReference type="InterPro" id="IPR005084">
    <property type="entry name" value="CBM6"/>
</dbReference>
<dbReference type="Gene3D" id="2.60.40.10">
    <property type="entry name" value="Immunoglobulins"/>
    <property type="match status" value="1"/>
</dbReference>
<dbReference type="InterPro" id="IPR008979">
    <property type="entry name" value="Galactose-bd-like_sf"/>
</dbReference>
<evidence type="ECO:0000313" key="7">
    <source>
        <dbReference type="EMBL" id="ERJ12106.1"/>
    </source>
</evidence>
<dbReference type="GO" id="GO:0042973">
    <property type="term" value="F:glucan endo-1,3-beta-D-glucosidase activity"/>
    <property type="evidence" value="ECO:0007669"/>
    <property type="project" value="UniProtKB-EC"/>
</dbReference>
<reference evidence="7 8" key="1">
    <citation type="journal article" date="2011" name="J. Bacteriol.">
        <title>Genome sequence of Haloplasma contractile, an unusual contractile bacterium from a deep-sea anoxic brine lake.</title>
        <authorList>
            <person name="Antunes A."/>
            <person name="Alam I."/>
            <person name="El Dorry H."/>
            <person name="Siam R."/>
            <person name="Robertson A."/>
            <person name="Bajic V.B."/>
            <person name="Stingl U."/>
        </authorList>
    </citation>
    <scope>NUCLEOTIDE SEQUENCE [LARGE SCALE GENOMIC DNA]</scope>
    <source>
        <strain evidence="7 8">SSD-17B</strain>
    </source>
</reference>
<evidence type="ECO:0000259" key="5">
    <source>
        <dbReference type="PROSITE" id="PS51175"/>
    </source>
</evidence>
<evidence type="ECO:0000256" key="3">
    <source>
        <dbReference type="SAM" id="MobiDB-lite"/>
    </source>
</evidence>
<dbReference type="InterPro" id="IPR000757">
    <property type="entry name" value="Beta-glucanase-like"/>
</dbReference>
<dbReference type="InterPro" id="IPR013783">
    <property type="entry name" value="Ig-like_fold"/>
</dbReference>
<comment type="similarity">
    <text evidence="1">Belongs to the glycosyl hydrolase 16 family.</text>
</comment>
<dbReference type="InterPro" id="IPR013320">
    <property type="entry name" value="ConA-like_dom_sf"/>
</dbReference>
<dbReference type="Pfam" id="PF03422">
    <property type="entry name" value="CBM_6"/>
    <property type="match status" value="1"/>
</dbReference>
<dbReference type="SMART" id="SM00606">
    <property type="entry name" value="CBD_IV"/>
    <property type="match status" value="1"/>
</dbReference>
<dbReference type="InterPro" id="IPR050546">
    <property type="entry name" value="Glycosyl_Hydrlase_16"/>
</dbReference>
<dbReference type="SUPFAM" id="SSF49265">
    <property type="entry name" value="Fibronectin type III"/>
    <property type="match status" value="1"/>
</dbReference>
<dbReference type="SUPFAM" id="SSF49785">
    <property type="entry name" value="Galactose-binding domain-like"/>
    <property type="match status" value="1"/>
</dbReference>
<name>U2EBD6_9MOLU</name>
<keyword evidence="7" id="KW-0326">Glycosidase</keyword>
<keyword evidence="2 4" id="KW-0732">Signal</keyword>
<gene>
    <name evidence="7" type="ORF">HLPCO_002020</name>
</gene>
<dbReference type="InParanoid" id="U2EBD6"/>
<dbReference type="InterPro" id="IPR003961">
    <property type="entry name" value="FN3_dom"/>
</dbReference>
<dbReference type="CDD" id="cd04080">
    <property type="entry name" value="CBM6_cellulase-like"/>
    <property type="match status" value="1"/>
</dbReference>
<dbReference type="GO" id="GO:0005975">
    <property type="term" value="P:carbohydrate metabolic process"/>
    <property type="evidence" value="ECO:0007669"/>
    <property type="project" value="InterPro"/>
</dbReference>
<evidence type="ECO:0000313" key="8">
    <source>
        <dbReference type="Proteomes" id="UP000005707"/>
    </source>
</evidence>
<dbReference type="Pfam" id="PF00722">
    <property type="entry name" value="Glyco_hydro_16"/>
    <property type="match status" value="1"/>
</dbReference>
<dbReference type="OrthoDB" id="9809583at2"/>
<evidence type="ECO:0000256" key="2">
    <source>
        <dbReference type="ARBA" id="ARBA00022729"/>
    </source>
</evidence>
<dbReference type="eggNOG" id="COG2273">
    <property type="taxonomic scope" value="Bacteria"/>
</dbReference>
<feature type="domain" description="CBM6" evidence="5">
    <location>
        <begin position="404"/>
        <end position="526"/>
    </location>
</feature>
<dbReference type="PROSITE" id="PS51175">
    <property type="entry name" value="CBM6"/>
    <property type="match status" value="1"/>
</dbReference>
<dbReference type="CDD" id="cd00063">
    <property type="entry name" value="FN3"/>
    <property type="match status" value="1"/>
</dbReference>
<dbReference type="PROSITE" id="PS51257">
    <property type="entry name" value="PROKAR_LIPOPROTEIN"/>
    <property type="match status" value="1"/>
</dbReference>
<dbReference type="AlphaFoldDB" id="U2EBD6"/>
<reference evidence="7 8" key="2">
    <citation type="journal article" date="2013" name="PLoS ONE">
        <title>INDIGO - INtegrated Data Warehouse of MIcrobial GenOmes with Examples from the Red Sea Extremophiles.</title>
        <authorList>
            <person name="Alam I."/>
            <person name="Antunes A."/>
            <person name="Kamau A.A."/>
            <person name="Ba Alawi W."/>
            <person name="Kalkatawi M."/>
            <person name="Stingl U."/>
            <person name="Bajic V.B."/>
        </authorList>
    </citation>
    <scope>NUCLEOTIDE SEQUENCE [LARGE SCALE GENOMIC DNA]</scope>
    <source>
        <strain evidence="7 8">SSD-17B</strain>
    </source>
</reference>
<evidence type="ECO:0000256" key="1">
    <source>
        <dbReference type="ARBA" id="ARBA00006865"/>
    </source>
</evidence>